<keyword evidence="2" id="KW-1185">Reference proteome</keyword>
<dbReference type="Proteomes" id="UP000325579">
    <property type="component" value="Unassembled WGS sequence"/>
</dbReference>
<dbReference type="GeneID" id="43667089"/>
<gene>
    <name evidence="1" type="ORF">BDV37DRAFT_252188</name>
</gene>
<organism evidence="1 2">
    <name type="scientific">Aspergillus pseudonomiae</name>
    <dbReference type="NCBI Taxonomy" id="1506151"/>
    <lineage>
        <taxon>Eukaryota</taxon>
        <taxon>Fungi</taxon>
        <taxon>Dikarya</taxon>
        <taxon>Ascomycota</taxon>
        <taxon>Pezizomycotina</taxon>
        <taxon>Eurotiomycetes</taxon>
        <taxon>Eurotiomycetidae</taxon>
        <taxon>Eurotiales</taxon>
        <taxon>Aspergillaceae</taxon>
        <taxon>Aspergillus</taxon>
        <taxon>Aspergillus subgen. Circumdati</taxon>
    </lineage>
</organism>
<name>A0A5N7D8I3_9EURO</name>
<dbReference type="RefSeq" id="XP_031939886.1">
    <property type="nucleotide sequence ID" value="XM_032082398.1"/>
</dbReference>
<sequence length="62" mass="6765">MSVNRSSGLRSVPKCLKCVIRVSHFISLSHSLIKTTLQSDLRLTLHAMQKPIVAPSIHGSAI</sequence>
<protein>
    <submittedName>
        <fullName evidence="1">Uncharacterized protein</fullName>
    </submittedName>
</protein>
<evidence type="ECO:0000313" key="1">
    <source>
        <dbReference type="EMBL" id="KAE8402567.1"/>
    </source>
</evidence>
<accession>A0A5N6IF51</accession>
<accession>A0A5N7D8I3</accession>
<dbReference type="AlphaFoldDB" id="A0A5N7D8I3"/>
<dbReference type="EMBL" id="ML736786">
    <property type="protein sequence ID" value="KAE8402567.1"/>
    <property type="molecule type" value="Genomic_DNA"/>
</dbReference>
<reference evidence="1 2" key="1">
    <citation type="submission" date="2019-04" db="EMBL/GenBank/DDBJ databases">
        <authorList>
            <consortium name="DOE Joint Genome Institute"/>
            <person name="Mondo S."/>
            <person name="Kjaerbolling I."/>
            <person name="Vesth T."/>
            <person name="Frisvad J.C."/>
            <person name="Nybo J.L."/>
            <person name="Theobald S."/>
            <person name="Kildgaard S."/>
            <person name="Isbrandt T."/>
            <person name="Kuo A."/>
            <person name="Sato A."/>
            <person name="Lyhne E.K."/>
            <person name="Kogle M.E."/>
            <person name="Wiebenga A."/>
            <person name="Kun R.S."/>
            <person name="Lubbers R.J."/>
            <person name="Makela M.R."/>
            <person name="Barry K."/>
            <person name="Chovatia M."/>
            <person name="Clum A."/>
            <person name="Daum C."/>
            <person name="Haridas S."/>
            <person name="He G."/>
            <person name="LaButti K."/>
            <person name="Lipzen A."/>
            <person name="Riley R."/>
            <person name="Salamov A."/>
            <person name="Simmons B.A."/>
            <person name="Magnuson J.K."/>
            <person name="Henrissat B."/>
            <person name="Mortensen U.H."/>
            <person name="Larsen T.O."/>
            <person name="Devries R.P."/>
            <person name="Grigoriev I.V."/>
            <person name="Machida M."/>
            <person name="Baker S.E."/>
            <person name="Andersen M.R."/>
            <person name="Cantor M.N."/>
            <person name="Hua S.X."/>
        </authorList>
    </citation>
    <scope>NUCLEOTIDE SEQUENCE [LARGE SCALE GENOMIC DNA]</scope>
    <source>
        <strain evidence="1 2">CBS 119388</strain>
    </source>
</reference>
<proteinExistence type="predicted"/>
<evidence type="ECO:0000313" key="2">
    <source>
        <dbReference type="Proteomes" id="UP000325579"/>
    </source>
</evidence>